<protein>
    <submittedName>
        <fullName evidence="8">BTAD domain-containing putative transcriptional regulator</fullName>
    </submittedName>
</protein>
<proteinExistence type="inferred from homology"/>
<keyword evidence="2" id="KW-0805">Transcription regulation</keyword>
<dbReference type="Pfam" id="PF00486">
    <property type="entry name" value="Trans_reg_C"/>
    <property type="match status" value="1"/>
</dbReference>
<evidence type="ECO:0000313" key="9">
    <source>
        <dbReference type="Proteomes" id="UP001501470"/>
    </source>
</evidence>
<feature type="repeat" description="TPR" evidence="5">
    <location>
        <begin position="851"/>
        <end position="884"/>
    </location>
</feature>
<keyword evidence="5" id="KW-0802">TPR repeat</keyword>
<dbReference type="PANTHER" id="PTHR35807:SF1">
    <property type="entry name" value="TRANSCRIPTIONAL REGULATOR REDD"/>
    <property type="match status" value="1"/>
</dbReference>
<evidence type="ECO:0000256" key="2">
    <source>
        <dbReference type="ARBA" id="ARBA00023015"/>
    </source>
</evidence>
<dbReference type="Pfam" id="PF03704">
    <property type="entry name" value="BTAD"/>
    <property type="match status" value="1"/>
</dbReference>
<organism evidence="8 9">
    <name type="scientific">Dactylosporangium maewongense</name>
    <dbReference type="NCBI Taxonomy" id="634393"/>
    <lineage>
        <taxon>Bacteria</taxon>
        <taxon>Bacillati</taxon>
        <taxon>Actinomycetota</taxon>
        <taxon>Actinomycetes</taxon>
        <taxon>Micromonosporales</taxon>
        <taxon>Micromonosporaceae</taxon>
        <taxon>Dactylosporangium</taxon>
    </lineage>
</organism>
<dbReference type="Pfam" id="PF13191">
    <property type="entry name" value="AAA_16"/>
    <property type="match status" value="1"/>
</dbReference>
<dbReference type="InterPro" id="IPR019734">
    <property type="entry name" value="TPR_rpt"/>
</dbReference>
<name>A0ABN2CZ29_9ACTN</name>
<evidence type="ECO:0000256" key="1">
    <source>
        <dbReference type="ARBA" id="ARBA00005820"/>
    </source>
</evidence>
<keyword evidence="4" id="KW-0804">Transcription</keyword>
<comment type="similarity">
    <text evidence="1">Belongs to the AfsR/DnrI/RedD regulatory family.</text>
</comment>
<dbReference type="InterPro" id="IPR003593">
    <property type="entry name" value="AAA+_ATPase"/>
</dbReference>
<evidence type="ECO:0000256" key="6">
    <source>
        <dbReference type="PROSITE-ProRule" id="PRU01091"/>
    </source>
</evidence>
<dbReference type="PROSITE" id="PS50005">
    <property type="entry name" value="TPR"/>
    <property type="match status" value="1"/>
</dbReference>
<dbReference type="Gene3D" id="1.10.10.10">
    <property type="entry name" value="Winged helix-like DNA-binding domain superfamily/Winged helix DNA-binding domain"/>
    <property type="match status" value="1"/>
</dbReference>
<dbReference type="Gene3D" id="1.25.40.10">
    <property type="entry name" value="Tetratricopeptide repeat domain"/>
    <property type="match status" value="2"/>
</dbReference>
<dbReference type="SMART" id="SM01043">
    <property type="entry name" value="BTAD"/>
    <property type="match status" value="1"/>
</dbReference>
<dbReference type="InterPro" id="IPR036388">
    <property type="entry name" value="WH-like_DNA-bd_sf"/>
</dbReference>
<evidence type="ECO:0000256" key="4">
    <source>
        <dbReference type="ARBA" id="ARBA00023163"/>
    </source>
</evidence>
<keyword evidence="3 6" id="KW-0238">DNA-binding</keyword>
<gene>
    <name evidence="8" type="ORF">GCM10009827_104680</name>
</gene>
<dbReference type="SUPFAM" id="SSF52540">
    <property type="entry name" value="P-loop containing nucleoside triphosphate hydrolases"/>
    <property type="match status" value="1"/>
</dbReference>
<reference evidence="8 9" key="1">
    <citation type="journal article" date="2019" name="Int. J. Syst. Evol. Microbiol.">
        <title>The Global Catalogue of Microorganisms (GCM) 10K type strain sequencing project: providing services to taxonomists for standard genome sequencing and annotation.</title>
        <authorList>
            <consortium name="The Broad Institute Genomics Platform"/>
            <consortium name="The Broad Institute Genome Sequencing Center for Infectious Disease"/>
            <person name="Wu L."/>
            <person name="Ma J."/>
        </authorList>
    </citation>
    <scope>NUCLEOTIDE SEQUENCE [LARGE SCALE GENOMIC DNA]</scope>
    <source>
        <strain evidence="8 9">JCM 15933</strain>
    </source>
</reference>
<dbReference type="InterPro" id="IPR001867">
    <property type="entry name" value="OmpR/PhoB-type_DNA-bd"/>
</dbReference>
<dbReference type="SMART" id="SM00382">
    <property type="entry name" value="AAA"/>
    <property type="match status" value="1"/>
</dbReference>
<accession>A0ABN2CZ29</accession>
<evidence type="ECO:0000313" key="8">
    <source>
        <dbReference type="EMBL" id="GAA1566042.1"/>
    </source>
</evidence>
<evidence type="ECO:0000259" key="7">
    <source>
        <dbReference type="PROSITE" id="PS51755"/>
    </source>
</evidence>
<feature type="DNA-binding region" description="OmpR/PhoB-type" evidence="6">
    <location>
        <begin position="4"/>
        <end position="111"/>
    </location>
</feature>
<dbReference type="PRINTS" id="PR00364">
    <property type="entry name" value="DISEASERSIST"/>
</dbReference>
<dbReference type="InterPro" id="IPR005158">
    <property type="entry name" value="BTAD"/>
</dbReference>
<comment type="caution">
    <text evidence="8">The sequence shown here is derived from an EMBL/GenBank/DDBJ whole genome shotgun (WGS) entry which is preliminary data.</text>
</comment>
<dbReference type="SUPFAM" id="SSF46894">
    <property type="entry name" value="C-terminal effector domain of the bipartite response regulators"/>
    <property type="match status" value="1"/>
</dbReference>
<dbReference type="SMART" id="SM00028">
    <property type="entry name" value="TPR"/>
    <property type="match status" value="4"/>
</dbReference>
<dbReference type="EMBL" id="BAAAQD010000036">
    <property type="protein sequence ID" value="GAA1566042.1"/>
    <property type="molecule type" value="Genomic_DNA"/>
</dbReference>
<dbReference type="SMART" id="SM00862">
    <property type="entry name" value="Trans_reg_C"/>
    <property type="match status" value="1"/>
</dbReference>
<dbReference type="PANTHER" id="PTHR35807">
    <property type="entry name" value="TRANSCRIPTIONAL REGULATOR REDD-RELATED"/>
    <property type="match status" value="1"/>
</dbReference>
<keyword evidence="9" id="KW-1185">Reference proteome</keyword>
<dbReference type="PROSITE" id="PS51755">
    <property type="entry name" value="OMPR_PHOB"/>
    <property type="match status" value="1"/>
</dbReference>
<dbReference type="InterPro" id="IPR051677">
    <property type="entry name" value="AfsR-DnrI-RedD_regulator"/>
</dbReference>
<dbReference type="InterPro" id="IPR027417">
    <property type="entry name" value="P-loop_NTPase"/>
</dbReference>
<sequence length="967" mass="103558">MRVSEQVAGGRIDVSVLGPVQLRRDGVPVPLGPQLTTLLAILLLELGKPVPSRRLATLLAGDDVSDAARATLRSHVAHLRRALEPGERGQRGKGLIATAGHGTAAGYRLDLEPACVDAVRFEESVRESRRLLALGDAEQTDRAVAVLRTALDDWHGEPYADLADRPFALVEIARLRAVHRAALLAYAEAVNESGRHAEAIGDLIGAVAADPYDEGLRCMLALTLYRDGRTDEAAEVCRHGLALLGGRGIDAPELHRLQRDILRREVRQPAGGPAGRSSVPRMLPPDLPRFVGRAQELSTAEARLVGRDEPRSAVLLVLGPAGVGKTSASLRLAHRLAPRFPDGQLYVNLRGFDASAAALAPTEVLRVFLEALGVAPEQIPANLNAQMARYQAHLRDRRILIVLDNAHDADQVRPLLPASTTCVTVVTSRNRMSSLIAVDGAHPLTLGLLDEEEACQLVGDRIGADRAGKEPEAVSEIARLCAGLPLALSIAAARAAANPQFTLQALADDLAGAGVLDRLADSDSSVDVRAVFSWSYRALTPAAARLFRLLGLHPGPEFTAASAASVAGVGRRAANALLAELTGAHLTGERVPGRYVMHDLLRAYAGELSEAEPERAAARRRMLDHYLHSAVAGDRALMPHRQPVAMAAPEEGVTPEDIAEVDPLAWFTAEHQTLIAMVGCAAQAGLDRHAWQLAWATATYLGRGSYWHDVLTTQSLALSAATRLDDRPAQAQCRRELSHALAGLGRPEQARFQLHRALTDLADAADPNGQAYIHLSLGWLCELQGDRRTAAHHDQVALDLFTRGGDRGGQARALNAVGWDLAQVGDYRQAIGYCRQALSLHAELGDDAGAVNTWDTLGYAYQHLGEYIIAVECYEQALGLNVGHRFKEAEALAHLGDCHHALGDMTAAAASWGRAYAIMTELRTDGAEAVRAKLELCGTRTRLAAAGQVEGERRALSTAPSTRAPEK</sequence>
<dbReference type="CDD" id="cd15831">
    <property type="entry name" value="BTAD"/>
    <property type="match status" value="1"/>
</dbReference>
<dbReference type="InterPro" id="IPR011990">
    <property type="entry name" value="TPR-like_helical_dom_sf"/>
</dbReference>
<dbReference type="Proteomes" id="UP001501470">
    <property type="component" value="Unassembled WGS sequence"/>
</dbReference>
<dbReference type="Pfam" id="PF13181">
    <property type="entry name" value="TPR_8"/>
    <property type="match status" value="1"/>
</dbReference>
<evidence type="ECO:0000256" key="5">
    <source>
        <dbReference type="PROSITE-ProRule" id="PRU00339"/>
    </source>
</evidence>
<dbReference type="InterPro" id="IPR016032">
    <property type="entry name" value="Sig_transdc_resp-reg_C-effctor"/>
</dbReference>
<dbReference type="InterPro" id="IPR041664">
    <property type="entry name" value="AAA_16"/>
</dbReference>
<evidence type="ECO:0000256" key="3">
    <source>
        <dbReference type="ARBA" id="ARBA00023125"/>
    </source>
</evidence>
<dbReference type="SUPFAM" id="SSF48452">
    <property type="entry name" value="TPR-like"/>
    <property type="match status" value="2"/>
</dbReference>
<feature type="domain" description="OmpR/PhoB-type" evidence="7">
    <location>
        <begin position="4"/>
        <end position="111"/>
    </location>
</feature>
<dbReference type="Gene3D" id="3.40.50.300">
    <property type="entry name" value="P-loop containing nucleotide triphosphate hydrolases"/>
    <property type="match status" value="1"/>
</dbReference>